<dbReference type="GO" id="GO:0005737">
    <property type="term" value="C:cytoplasm"/>
    <property type="evidence" value="ECO:0007669"/>
    <property type="project" value="UniProtKB-SubCell"/>
</dbReference>
<organism evidence="7 8">
    <name type="scientific">Woeseia oceani</name>
    <dbReference type="NCBI Taxonomy" id="1548547"/>
    <lineage>
        <taxon>Bacteria</taxon>
        <taxon>Pseudomonadati</taxon>
        <taxon>Pseudomonadota</taxon>
        <taxon>Gammaproteobacteria</taxon>
        <taxon>Woeseiales</taxon>
        <taxon>Woeseiaceae</taxon>
        <taxon>Woeseia</taxon>
    </lineage>
</organism>
<dbReference type="OrthoDB" id="9806637at2"/>
<evidence type="ECO:0000256" key="4">
    <source>
        <dbReference type="ARBA" id="ARBA00022679"/>
    </source>
</evidence>
<protein>
    <recommendedName>
        <fullName evidence="6">Ribosomal RNA small subunit methyltransferase H</fullName>
        <ecNumber evidence="6">2.1.1.199</ecNumber>
    </recommendedName>
    <alternativeName>
        <fullName evidence="6">16S rRNA m(4)C1402 methyltransferase</fullName>
    </alternativeName>
    <alternativeName>
        <fullName evidence="6">rRNA (cytosine-N(4)-)-methyltransferase RsmH</fullName>
    </alternativeName>
</protein>
<dbReference type="STRING" id="1548547.BA177_14200"/>
<keyword evidence="2 6" id="KW-0698">rRNA processing</keyword>
<dbReference type="Gene3D" id="1.10.150.170">
    <property type="entry name" value="Putative methyltransferase TM0872, insert domain"/>
    <property type="match status" value="1"/>
</dbReference>
<keyword evidence="8" id="KW-1185">Reference proteome</keyword>
<feature type="binding site" evidence="6">
    <location>
        <position position="56"/>
    </location>
    <ligand>
        <name>S-adenosyl-L-methionine</name>
        <dbReference type="ChEBI" id="CHEBI:59789"/>
    </ligand>
</feature>
<dbReference type="InterPro" id="IPR029063">
    <property type="entry name" value="SAM-dependent_MTases_sf"/>
</dbReference>
<dbReference type="SUPFAM" id="SSF81799">
    <property type="entry name" value="Putative methyltransferase TM0872, insert domain"/>
    <property type="match status" value="1"/>
</dbReference>
<dbReference type="PIRSF" id="PIRSF004486">
    <property type="entry name" value="MraW"/>
    <property type="match status" value="1"/>
</dbReference>
<evidence type="ECO:0000256" key="6">
    <source>
        <dbReference type="HAMAP-Rule" id="MF_01007"/>
    </source>
</evidence>
<feature type="binding site" evidence="6">
    <location>
        <position position="81"/>
    </location>
    <ligand>
        <name>S-adenosyl-L-methionine</name>
        <dbReference type="ChEBI" id="CHEBI:59789"/>
    </ligand>
</feature>
<comment type="similarity">
    <text evidence="1 6">Belongs to the methyltransferase superfamily. RsmH family.</text>
</comment>
<dbReference type="HAMAP" id="MF_01007">
    <property type="entry name" value="16SrRNA_methyltr_H"/>
    <property type="match status" value="1"/>
</dbReference>
<dbReference type="NCBIfam" id="TIGR00006">
    <property type="entry name" value="16S rRNA (cytosine(1402)-N(4))-methyltransferase RsmH"/>
    <property type="match status" value="1"/>
</dbReference>
<evidence type="ECO:0000256" key="3">
    <source>
        <dbReference type="ARBA" id="ARBA00022603"/>
    </source>
</evidence>
<comment type="catalytic activity">
    <reaction evidence="6">
        <text>cytidine(1402) in 16S rRNA + S-adenosyl-L-methionine = N(4)-methylcytidine(1402) in 16S rRNA + S-adenosyl-L-homocysteine + H(+)</text>
        <dbReference type="Rhea" id="RHEA:42928"/>
        <dbReference type="Rhea" id="RHEA-COMP:10286"/>
        <dbReference type="Rhea" id="RHEA-COMP:10287"/>
        <dbReference type="ChEBI" id="CHEBI:15378"/>
        <dbReference type="ChEBI" id="CHEBI:57856"/>
        <dbReference type="ChEBI" id="CHEBI:59789"/>
        <dbReference type="ChEBI" id="CHEBI:74506"/>
        <dbReference type="ChEBI" id="CHEBI:82748"/>
        <dbReference type="EC" id="2.1.1.199"/>
    </reaction>
</comment>
<dbReference type="InterPro" id="IPR023397">
    <property type="entry name" value="SAM-dep_MeTrfase_MraW_recog"/>
</dbReference>
<evidence type="ECO:0000313" key="7">
    <source>
        <dbReference type="EMBL" id="ANO52190.1"/>
    </source>
</evidence>
<evidence type="ECO:0000313" key="8">
    <source>
        <dbReference type="Proteomes" id="UP000092695"/>
    </source>
</evidence>
<evidence type="ECO:0000256" key="5">
    <source>
        <dbReference type="ARBA" id="ARBA00022691"/>
    </source>
</evidence>
<dbReference type="Pfam" id="PF01795">
    <property type="entry name" value="Methyltransf_5"/>
    <property type="match status" value="1"/>
</dbReference>
<dbReference type="SUPFAM" id="SSF53335">
    <property type="entry name" value="S-adenosyl-L-methionine-dependent methyltransferases"/>
    <property type="match status" value="1"/>
</dbReference>
<dbReference type="Gene3D" id="3.40.50.150">
    <property type="entry name" value="Vaccinia Virus protein VP39"/>
    <property type="match status" value="1"/>
</dbReference>
<dbReference type="KEGG" id="woc:BA177_14200"/>
<dbReference type="GO" id="GO:0071424">
    <property type="term" value="F:rRNA (cytosine-N4-)-methyltransferase activity"/>
    <property type="evidence" value="ECO:0007669"/>
    <property type="project" value="UniProtKB-UniRule"/>
</dbReference>
<evidence type="ECO:0000256" key="1">
    <source>
        <dbReference type="ARBA" id="ARBA00010396"/>
    </source>
</evidence>
<keyword evidence="5 6" id="KW-0949">S-adenosyl-L-methionine</keyword>
<dbReference type="AlphaFoldDB" id="A0A193LI48"/>
<keyword evidence="4 6" id="KW-0808">Transferase</keyword>
<feature type="binding site" evidence="6">
    <location>
        <begin position="36"/>
        <end position="38"/>
    </location>
    <ligand>
        <name>S-adenosyl-L-methionine</name>
        <dbReference type="ChEBI" id="CHEBI:59789"/>
    </ligand>
</feature>
<comment type="subcellular location">
    <subcellularLocation>
        <location evidence="6">Cytoplasm</location>
    </subcellularLocation>
</comment>
<keyword evidence="6" id="KW-0963">Cytoplasm</keyword>
<dbReference type="GO" id="GO:0070475">
    <property type="term" value="P:rRNA base methylation"/>
    <property type="evidence" value="ECO:0007669"/>
    <property type="project" value="UniProtKB-UniRule"/>
</dbReference>
<keyword evidence="3 6" id="KW-0489">Methyltransferase</keyword>
<dbReference type="Proteomes" id="UP000092695">
    <property type="component" value="Chromosome"/>
</dbReference>
<dbReference type="PANTHER" id="PTHR11265">
    <property type="entry name" value="S-ADENOSYL-METHYLTRANSFERASE MRAW"/>
    <property type="match status" value="1"/>
</dbReference>
<dbReference type="InterPro" id="IPR002903">
    <property type="entry name" value="RsmH"/>
</dbReference>
<dbReference type="EMBL" id="CP016268">
    <property type="protein sequence ID" value="ANO52190.1"/>
    <property type="molecule type" value="Genomic_DNA"/>
</dbReference>
<proteinExistence type="inferred from homology"/>
<feature type="binding site" evidence="6">
    <location>
        <position position="103"/>
    </location>
    <ligand>
        <name>S-adenosyl-L-methionine</name>
        <dbReference type="ChEBI" id="CHEBI:59789"/>
    </ligand>
</feature>
<dbReference type="PANTHER" id="PTHR11265:SF0">
    <property type="entry name" value="12S RRNA N4-METHYLCYTIDINE METHYLTRANSFERASE"/>
    <property type="match status" value="1"/>
</dbReference>
<reference evidence="7 8" key="1">
    <citation type="submission" date="2016-06" db="EMBL/GenBank/DDBJ databases">
        <title>Complete genome sequence of a deep-branching marine Gamma Proteobacterium Woeseia oceani type strain XK5.</title>
        <authorList>
            <person name="Mu D."/>
            <person name="Du Z."/>
        </authorList>
    </citation>
    <scope>NUCLEOTIDE SEQUENCE [LARGE SCALE GENOMIC DNA]</scope>
    <source>
        <strain evidence="7 8">XK5</strain>
    </source>
</reference>
<gene>
    <name evidence="6" type="primary">rsmH</name>
    <name evidence="7" type="ORF">BA177_14200</name>
</gene>
<sequence>MTDGQASHVPVLLAPVLDGLNIQRNGSYVDGTFGRGGHSREILQQLGPDGRLLAIDRDPQAVSAAKALTSDPRFTMVKGDLADLEQIARENGILGQVDGLLFDLGVSSPQLDDAERGFSFRNDGPLDMRMDPTRGKSAAEWLATVDEKTLRAVLWEYGEERFAPRIASEVLRANKATPMTRTSELAAVVEACVPQRGQRRHPATKTFQALRIAVNNELGQLDSALAAIPAVLRAGGRACIISFHSLEDRRVKRFFRDMSREPEQYRGMPTIPEEFRPPMRVIGRAIKASEAEIAANVRARSARLRIAERI</sequence>
<accession>A0A193LI48</accession>
<feature type="binding site" evidence="6">
    <location>
        <position position="110"/>
    </location>
    <ligand>
        <name>S-adenosyl-L-methionine</name>
        <dbReference type="ChEBI" id="CHEBI:59789"/>
    </ligand>
</feature>
<name>A0A193LI48_9GAMM</name>
<dbReference type="EC" id="2.1.1.199" evidence="6"/>
<evidence type="ECO:0000256" key="2">
    <source>
        <dbReference type="ARBA" id="ARBA00022552"/>
    </source>
</evidence>
<dbReference type="RefSeq" id="WP_068617281.1">
    <property type="nucleotide sequence ID" value="NZ_CP016268.1"/>
</dbReference>
<comment type="function">
    <text evidence="6">Specifically methylates the N4 position of cytidine in position 1402 (C1402) of 16S rRNA.</text>
</comment>